<evidence type="ECO:0000313" key="1">
    <source>
        <dbReference type="EMBL" id="RQM38287.1"/>
    </source>
</evidence>
<sequence>MEENTKSNAPVFEVMSEFGKISANLIGRQQPLMKRVTQDFFNSIIAKFREAKTTRFRMIASMVEFVDVRGNRARHPLSAQQFEYLIEDVLENGSEVVDSEFTITGRIDSNFHFDLKFRNNAKESGEVGCILVPLHDGETRFIFRFQPH</sequence>
<name>A0A3N6S0I6_9GAMM</name>
<reference evidence="1 2" key="1">
    <citation type="submission" date="2018-10" db="EMBL/GenBank/DDBJ databases">
        <title>Draft genome sequence for the type isolate of Erwinia psidii, agent causal of bacterial blight in guava (Psidium guajava) and wilt and die-back of Eucalyptus spp.</title>
        <authorList>
            <person name="Hermenegildo P.S."/>
            <person name="Santos S.A."/>
            <person name="Guimaraes L.M.S."/>
            <person name="Vidigal P.M.P."/>
            <person name="Pereira I.C."/>
            <person name="Badel J.L."/>
            <person name="Alfenas-Zerbini P."/>
            <person name="Ferreira M.A.S.V."/>
            <person name="Alfenas A.C."/>
        </authorList>
    </citation>
    <scope>NUCLEOTIDE SEQUENCE [LARGE SCALE GENOMIC DNA]</scope>
    <source>
        <strain evidence="1 2">IBSBF 435</strain>
    </source>
</reference>
<dbReference type="AlphaFoldDB" id="A0A3N6S0I6"/>
<dbReference type="RefSeq" id="WP_124233190.1">
    <property type="nucleotide sequence ID" value="NZ_RHHM01000007.1"/>
</dbReference>
<keyword evidence="2" id="KW-1185">Reference proteome</keyword>
<dbReference type="Proteomes" id="UP000279457">
    <property type="component" value="Unassembled WGS sequence"/>
</dbReference>
<dbReference type="EMBL" id="RHHM01000007">
    <property type="protein sequence ID" value="RQM38287.1"/>
    <property type="molecule type" value="Genomic_DNA"/>
</dbReference>
<comment type="caution">
    <text evidence="1">The sequence shown here is derived from an EMBL/GenBank/DDBJ whole genome shotgun (WGS) entry which is preliminary data.</text>
</comment>
<proteinExistence type="predicted"/>
<organism evidence="1 2">
    <name type="scientific">Erwinia psidii</name>
    <dbReference type="NCBI Taxonomy" id="69224"/>
    <lineage>
        <taxon>Bacteria</taxon>
        <taxon>Pseudomonadati</taxon>
        <taxon>Pseudomonadota</taxon>
        <taxon>Gammaproteobacteria</taxon>
        <taxon>Enterobacterales</taxon>
        <taxon>Erwiniaceae</taxon>
        <taxon>Erwinia</taxon>
    </lineage>
</organism>
<gene>
    <name evidence="1" type="ORF">EB241_11130</name>
</gene>
<protein>
    <submittedName>
        <fullName evidence="1">Uncharacterized protein</fullName>
    </submittedName>
</protein>
<evidence type="ECO:0000313" key="2">
    <source>
        <dbReference type="Proteomes" id="UP000279457"/>
    </source>
</evidence>
<accession>A0A3N6S0I6</accession>